<comment type="subunit">
    <text evidence="1">Heterotrimer of A, B and C subunits.</text>
</comment>
<organism evidence="2 3">
    <name type="scientific">Marinobacter segnicrescens</name>
    <dbReference type="NCBI Taxonomy" id="430453"/>
    <lineage>
        <taxon>Bacteria</taxon>
        <taxon>Pseudomonadati</taxon>
        <taxon>Pseudomonadota</taxon>
        <taxon>Gammaproteobacteria</taxon>
        <taxon>Pseudomonadales</taxon>
        <taxon>Marinobacteraceae</taxon>
        <taxon>Marinobacter</taxon>
    </lineage>
</organism>
<comment type="function">
    <text evidence="1">Allows the formation of correctly charged Asn-tRNA(Asn) or Gln-tRNA(Gln) through the transamidation of misacylated Asp-tRNA(Asn) or Glu-tRNA(Gln) in organisms which lack either or both of asparaginyl-tRNA or glutaminyl-tRNA synthetases. The reaction takes place in the presence of glutamine and ATP through an activated phospho-Asp-tRNA(Asn) or phospho-Glu-tRNA(Gln).</text>
</comment>
<dbReference type="OrthoDB" id="9794326at2"/>
<dbReference type="AlphaFoldDB" id="A0A1I0AXJ4"/>
<dbReference type="GO" id="GO:0070681">
    <property type="term" value="P:glutaminyl-tRNAGln biosynthesis via transamidation"/>
    <property type="evidence" value="ECO:0007669"/>
    <property type="project" value="TreeGrafter"/>
</dbReference>
<dbReference type="HAMAP" id="MF_00122">
    <property type="entry name" value="GatC"/>
    <property type="match status" value="1"/>
</dbReference>
<dbReference type="NCBIfam" id="TIGR00135">
    <property type="entry name" value="gatC"/>
    <property type="match status" value="1"/>
</dbReference>
<comment type="similarity">
    <text evidence="1">Belongs to the GatC family.</text>
</comment>
<keyword evidence="1" id="KW-0648">Protein biosynthesis</keyword>
<dbReference type="GO" id="GO:0006450">
    <property type="term" value="P:regulation of translational fidelity"/>
    <property type="evidence" value="ECO:0007669"/>
    <property type="project" value="InterPro"/>
</dbReference>
<dbReference type="GO" id="GO:0050567">
    <property type="term" value="F:glutaminyl-tRNA synthase (glutamine-hydrolyzing) activity"/>
    <property type="evidence" value="ECO:0007669"/>
    <property type="project" value="UniProtKB-UniRule"/>
</dbReference>
<dbReference type="EC" id="6.3.5.-" evidence="1"/>
<keyword evidence="3" id="KW-1185">Reference proteome</keyword>
<reference evidence="3" key="1">
    <citation type="submission" date="2016-10" db="EMBL/GenBank/DDBJ databases">
        <authorList>
            <person name="Varghese N."/>
            <person name="Submissions S."/>
        </authorList>
    </citation>
    <scope>NUCLEOTIDE SEQUENCE [LARGE SCALE GENOMIC DNA]</scope>
    <source>
        <strain evidence="3">CGMCC 1.6489</strain>
    </source>
</reference>
<keyword evidence="1" id="KW-0547">Nucleotide-binding</keyword>
<accession>A0A1I0AXJ4</accession>
<dbReference type="RefSeq" id="WP_091849122.1">
    <property type="nucleotide sequence ID" value="NZ_FOHZ01000003.1"/>
</dbReference>
<sequence>MTISRKDIEKVAVLARIQVDDAQVSALEKDLGNILDLVDQLSAADTESVEPLAHPLDAVQRLRPDEVTETDQRAEFQAIAPATENGLYLVPRVIE</sequence>
<dbReference type="GO" id="GO:0016740">
    <property type="term" value="F:transferase activity"/>
    <property type="evidence" value="ECO:0007669"/>
    <property type="project" value="UniProtKB-KW"/>
</dbReference>
<dbReference type="Gene3D" id="1.10.20.60">
    <property type="entry name" value="Glu-tRNAGln amidotransferase C subunit, N-terminal domain"/>
    <property type="match status" value="1"/>
</dbReference>
<dbReference type="GO" id="GO:0005524">
    <property type="term" value="F:ATP binding"/>
    <property type="evidence" value="ECO:0007669"/>
    <property type="project" value="UniProtKB-KW"/>
</dbReference>
<evidence type="ECO:0000256" key="1">
    <source>
        <dbReference type="HAMAP-Rule" id="MF_00122"/>
    </source>
</evidence>
<protein>
    <recommendedName>
        <fullName evidence="1">Aspartyl/glutamyl-tRNA(Asn/Gln) amidotransferase subunit C</fullName>
        <shortName evidence="1">Asp/Glu-ADT subunit C</shortName>
        <ecNumber evidence="1">6.3.5.-</ecNumber>
    </recommendedName>
</protein>
<dbReference type="PANTHER" id="PTHR15004">
    <property type="entry name" value="GLUTAMYL-TRNA(GLN) AMIDOTRANSFERASE SUBUNIT C, MITOCHONDRIAL"/>
    <property type="match status" value="1"/>
</dbReference>
<dbReference type="PANTHER" id="PTHR15004:SF0">
    <property type="entry name" value="GLUTAMYL-TRNA(GLN) AMIDOTRANSFERASE SUBUNIT C, MITOCHONDRIAL"/>
    <property type="match status" value="1"/>
</dbReference>
<name>A0A1I0AXJ4_9GAMM</name>
<comment type="catalytic activity">
    <reaction evidence="1">
        <text>L-aspartyl-tRNA(Asn) + L-glutamine + ATP + H2O = L-asparaginyl-tRNA(Asn) + L-glutamate + ADP + phosphate + 2 H(+)</text>
        <dbReference type="Rhea" id="RHEA:14513"/>
        <dbReference type="Rhea" id="RHEA-COMP:9674"/>
        <dbReference type="Rhea" id="RHEA-COMP:9677"/>
        <dbReference type="ChEBI" id="CHEBI:15377"/>
        <dbReference type="ChEBI" id="CHEBI:15378"/>
        <dbReference type="ChEBI" id="CHEBI:29985"/>
        <dbReference type="ChEBI" id="CHEBI:30616"/>
        <dbReference type="ChEBI" id="CHEBI:43474"/>
        <dbReference type="ChEBI" id="CHEBI:58359"/>
        <dbReference type="ChEBI" id="CHEBI:78515"/>
        <dbReference type="ChEBI" id="CHEBI:78516"/>
        <dbReference type="ChEBI" id="CHEBI:456216"/>
    </reaction>
</comment>
<dbReference type="EMBL" id="FOHZ01000003">
    <property type="protein sequence ID" value="SES99144.1"/>
    <property type="molecule type" value="Genomic_DNA"/>
</dbReference>
<dbReference type="InterPro" id="IPR036113">
    <property type="entry name" value="Asp/Glu-ADT_sf_sub_c"/>
</dbReference>
<keyword evidence="1" id="KW-0436">Ligase</keyword>
<dbReference type="SUPFAM" id="SSF141000">
    <property type="entry name" value="Glu-tRNAGln amidotransferase C subunit"/>
    <property type="match status" value="1"/>
</dbReference>
<comment type="catalytic activity">
    <reaction evidence="1">
        <text>L-glutamyl-tRNA(Gln) + L-glutamine + ATP + H2O = L-glutaminyl-tRNA(Gln) + L-glutamate + ADP + phosphate + H(+)</text>
        <dbReference type="Rhea" id="RHEA:17521"/>
        <dbReference type="Rhea" id="RHEA-COMP:9681"/>
        <dbReference type="Rhea" id="RHEA-COMP:9684"/>
        <dbReference type="ChEBI" id="CHEBI:15377"/>
        <dbReference type="ChEBI" id="CHEBI:15378"/>
        <dbReference type="ChEBI" id="CHEBI:29985"/>
        <dbReference type="ChEBI" id="CHEBI:30616"/>
        <dbReference type="ChEBI" id="CHEBI:43474"/>
        <dbReference type="ChEBI" id="CHEBI:58359"/>
        <dbReference type="ChEBI" id="CHEBI:78520"/>
        <dbReference type="ChEBI" id="CHEBI:78521"/>
        <dbReference type="ChEBI" id="CHEBI:456216"/>
    </reaction>
</comment>
<keyword evidence="1" id="KW-0067">ATP-binding</keyword>
<evidence type="ECO:0000313" key="2">
    <source>
        <dbReference type="EMBL" id="SES99144.1"/>
    </source>
</evidence>
<gene>
    <name evidence="1" type="primary">gatC</name>
    <name evidence="2" type="ORF">SAMN04487962_103147</name>
</gene>
<dbReference type="Pfam" id="PF02686">
    <property type="entry name" value="GatC"/>
    <property type="match status" value="1"/>
</dbReference>
<evidence type="ECO:0000313" key="3">
    <source>
        <dbReference type="Proteomes" id="UP000198762"/>
    </source>
</evidence>
<proteinExistence type="inferred from homology"/>
<dbReference type="GO" id="GO:0006412">
    <property type="term" value="P:translation"/>
    <property type="evidence" value="ECO:0007669"/>
    <property type="project" value="UniProtKB-UniRule"/>
</dbReference>
<dbReference type="InterPro" id="IPR003837">
    <property type="entry name" value="GatC"/>
</dbReference>
<keyword evidence="2" id="KW-0808">Transferase</keyword>
<dbReference type="Proteomes" id="UP000198762">
    <property type="component" value="Unassembled WGS sequence"/>
</dbReference>
<dbReference type="STRING" id="430453.SAMN04487962_103147"/>
<dbReference type="GO" id="GO:0050566">
    <property type="term" value="F:asparaginyl-tRNA synthase (glutamine-hydrolyzing) activity"/>
    <property type="evidence" value="ECO:0007669"/>
    <property type="project" value="RHEA"/>
</dbReference>